<evidence type="ECO:0000313" key="2">
    <source>
        <dbReference type="EMBL" id="NJP95933.1"/>
    </source>
</evidence>
<evidence type="ECO:0000256" key="1">
    <source>
        <dbReference type="SAM" id="Phobius"/>
    </source>
</evidence>
<evidence type="ECO:0008006" key="4">
    <source>
        <dbReference type="Google" id="ProtNLM"/>
    </source>
</evidence>
<organism evidence="2 3">
    <name type="scientific">Nonomuraea composti</name>
    <dbReference type="NCBI Taxonomy" id="2720023"/>
    <lineage>
        <taxon>Bacteria</taxon>
        <taxon>Bacillati</taxon>
        <taxon>Actinomycetota</taxon>
        <taxon>Actinomycetes</taxon>
        <taxon>Streptosporangiales</taxon>
        <taxon>Streptosporangiaceae</taxon>
        <taxon>Nonomuraea</taxon>
    </lineage>
</organism>
<accession>A0ABX1BDR9</accession>
<keyword evidence="1" id="KW-1133">Transmembrane helix</keyword>
<keyword evidence="3" id="KW-1185">Reference proteome</keyword>
<proteinExistence type="predicted"/>
<keyword evidence="1" id="KW-0472">Membrane</keyword>
<keyword evidence="1" id="KW-0812">Transmembrane</keyword>
<dbReference type="EMBL" id="JAATEP010000043">
    <property type="protein sequence ID" value="NJP95933.1"/>
    <property type="molecule type" value="Genomic_DNA"/>
</dbReference>
<gene>
    <name evidence="2" type="ORF">HCN51_41965</name>
</gene>
<sequence>MPVSRRELHDLLEERSRPAIERPVPWERLRARTRAVRRRRLTVAAVAGVAAASVVAAGFLVRPQPSARVLEPREAPVPAAAPTADVHELPARFEEADGTVYRRVATATLDAPKRDKVTFEVKVSGKPLAIMADCPAGTRGSVPQVRMVRPGPDVWALTPMSSLVKVCDRHQPTDLVPFPEGTRRGTLSITMPKPSKAIPGERARRWRFGVYEWTPPATMPPAPAPVAPPKTFGGAPPDYRLVGSASAVWPAAREVTVSVPPPGGQWALVIYCGGGLGGRLTGEVYVNGRPQNMESYCPEPPSADRVGFSMLGAARPGPDGKVTVRVRLSSAIPEYQRRPGTLTVAVYDSTR</sequence>
<feature type="transmembrane region" description="Helical" evidence="1">
    <location>
        <begin position="41"/>
        <end position="61"/>
    </location>
</feature>
<name>A0ABX1BDR9_9ACTN</name>
<comment type="caution">
    <text evidence="2">The sequence shown here is derived from an EMBL/GenBank/DDBJ whole genome shotgun (WGS) entry which is preliminary data.</text>
</comment>
<dbReference type="RefSeq" id="WP_168017581.1">
    <property type="nucleotide sequence ID" value="NZ_JAATEP010000043.1"/>
</dbReference>
<reference evidence="2 3" key="1">
    <citation type="submission" date="2020-03" db="EMBL/GenBank/DDBJ databases">
        <title>WGS of actinomycetes isolated from Thailand.</title>
        <authorList>
            <person name="Thawai C."/>
        </authorList>
    </citation>
    <scope>NUCLEOTIDE SEQUENCE [LARGE SCALE GENOMIC DNA]</scope>
    <source>
        <strain evidence="2 3">FMUSA5-5</strain>
    </source>
</reference>
<dbReference type="Proteomes" id="UP000696294">
    <property type="component" value="Unassembled WGS sequence"/>
</dbReference>
<evidence type="ECO:0000313" key="3">
    <source>
        <dbReference type="Proteomes" id="UP000696294"/>
    </source>
</evidence>
<protein>
    <recommendedName>
        <fullName evidence="4">Rieske domain-containing protein</fullName>
    </recommendedName>
</protein>